<comment type="caution">
    <text evidence="2">The sequence shown here is derived from an EMBL/GenBank/DDBJ whole genome shotgun (WGS) entry which is preliminary data.</text>
</comment>
<proteinExistence type="predicted"/>
<evidence type="ECO:0000256" key="1">
    <source>
        <dbReference type="SAM" id="MobiDB-lite"/>
    </source>
</evidence>
<feature type="region of interest" description="Disordered" evidence="1">
    <location>
        <begin position="1"/>
        <end position="227"/>
    </location>
</feature>
<feature type="compositionally biased region" description="Basic and acidic residues" evidence="1">
    <location>
        <begin position="31"/>
        <end position="50"/>
    </location>
</feature>
<dbReference type="AlphaFoldDB" id="A0A1Z5JBG8"/>
<gene>
    <name evidence="2" type="ORF">FisN_22Lh005</name>
</gene>
<feature type="compositionally biased region" description="Pro residues" evidence="1">
    <location>
        <begin position="171"/>
        <end position="184"/>
    </location>
</feature>
<reference evidence="2 3" key="1">
    <citation type="journal article" date="2015" name="Plant Cell">
        <title>Oil accumulation by the oleaginous diatom Fistulifera solaris as revealed by the genome and transcriptome.</title>
        <authorList>
            <person name="Tanaka T."/>
            <person name="Maeda Y."/>
            <person name="Veluchamy A."/>
            <person name="Tanaka M."/>
            <person name="Abida H."/>
            <person name="Marechal E."/>
            <person name="Bowler C."/>
            <person name="Muto M."/>
            <person name="Sunaga Y."/>
            <person name="Tanaka M."/>
            <person name="Yoshino T."/>
            <person name="Taniguchi T."/>
            <person name="Fukuda Y."/>
            <person name="Nemoto M."/>
            <person name="Matsumoto M."/>
            <person name="Wong P.S."/>
            <person name="Aburatani S."/>
            <person name="Fujibuchi W."/>
        </authorList>
    </citation>
    <scope>NUCLEOTIDE SEQUENCE [LARGE SCALE GENOMIC DNA]</scope>
    <source>
        <strain evidence="2 3">JPCC DA0580</strain>
    </source>
</reference>
<organism evidence="2 3">
    <name type="scientific">Fistulifera solaris</name>
    <name type="common">Oleaginous diatom</name>
    <dbReference type="NCBI Taxonomy" id="1519565"/>
    <lineage>
        <taxon>Eukaryota</taxon>
        <taxon>Sar</taxon>
        <taxon>Stramenopiles</taxon>
        <taxon>Ochrophyta</taxon>
        <taxon>Bacillariophyta</taxon>
        <taxon>Bacillariophyceae</taxon>
        <taxon>Bacillariophycidae</taxon>
        <taxon>Naviculales</taxon>
        <taxon>Naviculaceae</taxon>
        <taxon>Fistulifera</taxon>
    </lineage>
</organism>
<feature type="region of interest" description="Disordered" evidence="1">
    <location>
        <begin position="396"/>
        <end position="543"/>
    </location>
</feature>
<feature type="compositionally biased region" description="Pro residues" evidence="1">
    <location>
        <begin position="101"/>
        <end position="116"/>
    </location>
</feature>
<sequence length="543" mass="61079">MSSPNNDASRKRSRDDEEEDGKEDAAEGEEERNKGERSDQLKAAEPKEAGEGYSDAATQGAIFASTPGPAVSTAHGAPPQVSTPGRGGPPPPQHLGHHHPAYPPPYYPHPYPTPPPHGHHSQDPNAYPPPPPRGYEHYPPYPGYYMPPPHHYYPPPYPYGPPPPHHHHHPPPYYPDPNGPPPPRYGGEEGPISPYAPRIKEEPNSQRAHALEASRNDEDDDDDDMIEDDENDAVTARLKTYIKPRVPTTQDVLDRRQRKNAQSRSRAAKLRTRIMDIEMKPESDRTNEELRIWQQYEARRQRKNDRSRERALEKKEEIDRILGKPEKKRSKIERQFLETALSAKQRKNEGDRLRRQRLKDLGISSKGTGVKPNVSARGPLPPQYQHAMSRQHPYMHVMPPPGHHHMQDIPMSPLPTMPHHHHHHGMASPGGFGSPGMMPYPSPRSRSLMNTPSRPPGPNSMPYMPPPQHYDHHSPDRGQHTSRVEQRRNPDGSMSISIGGGRPGERSFGERRGAEVGGLLLESENGYNDDSQGDGENQEDKSE</sequence>
<dbReference type="OrthoDB" id="48778at2759"/>
<feature type="compositionally biased region" description="Basic and acidic residues" evidence="1">
    <location>
        <begin position="469"/>
        <end position="490"/>
    </location>
</feature>
<dbReference type="Proteomes" id="UP000198406">
    <property type="component" value="Unassembled WGS sequence"/>
</dbReference>
<dbReference type="EMBL" id="BDSP01000041">
    <property type="protein sequence ID" value="GAX11337.1"/>
    <property type="molecule type" value="Genomic_DNA"/>
</dbReference>
<feature type="region of interest" description="Disordered" evidence="1">
    <location>
        <begin position="247"/>
        <end position="269"/>
    </location>
</feature>
<feature type="compositionally biased region" description="Acidic residues" evidence="1">
    <location>
        <begin position="16"/>
        <end position="30"/>
    </location>
</feature>
<dbReference type="InParanoid" id="A0A1Z5JBG8"/>
<keyword evidence="3" id="KW-1185">Reference proteome</keyword>
<feature type="compositionally biased region" description="Acidic residues" evidence="1">
    <location>
        <begin position="217"/>
        <end position="227"/>
    </location>
</feature>
<feature type="compositionally biased region" description="Basic and acidic residues" evidence="1">
    <location>
        <begin position="503"/>
        <end position="514"/>
    </location>
</feature>
<evidence type="ECO:0000313" key="2">
    <source>
        <dbReference type="EMBL" id="GAX11337.1"/>
    </source>
</evidence>
<name>A0A1Z5JBG8_FISSO</name>
<evidence type="ECO:0000313" key="3">
    <source>
        <dbReference type="Proteomes" id="UP000198406"/>
    </source>
</evidence>
<feature type="region of interest" description="Disordered" evidence="1">
    <location>
        <begin position="343"/>
        <end position="380"/>
    </location>
</feature>
<feature type="compositionally biased region" description="Pro residues" evidence="1">
    <location>
        <begin position="126"/>
        <end position="163"/>
    </location>
</feature>
<protein>
    <submittedName>
        <fullName evidence="2">Uncharacterized protein</fullName>
    </submittedName>
</protein>
<accession>A0A1Z5JBG8</accession>
<feature type="compositionally biased region" description="Basic and acidic residues" evidence="1">
    <location>
        <begin position="198"/>
        <end position="216"/>
    </location>
</feature>
<feature type="compositionally biased region" description="Basic residues" evidence="1">
    <location>
        <begin position="256"/>
        <end position="269"/>
    </location>
</feature>
<feature type="compositionally biased region" description="Low complexity" evidence="1">
    <location>
        <begin position="435"/>
        <end position="447"/>
    </location>
</feature>
<feature type="compositionally biased region" description="Pro residues" evidence="1">
    <location>
        <begin position="453"/>
        <end position="468"/>
    </location>
</feature>